<evidence type="ECO:0008006" key="5">
    <source>
        <dbReference type="Google" id="ProtNLM"/>
    </source>
</evidence>
<evidence type="ECO:0000256" key="2">
    <source>
        <dbReference type="SAM" id="MobiDB-lite"/>
    </source>
</evidence>
<reference evidence="3" key="1">
    <citation type="submission" date="2023-07" db="EMBL/GenBank/DDBJ databases">
        <title>Chromosome-level genome assembly of Artemia franciscana.</title>
        <authorList>
            <person name="Jo E."/>
        </authorList>
    </citation>
    <scope>NUCLEOTIDE SEQUENCE</scope>
    <source>
        <tissue evidence="3">Whole body</tissue>
    </source>
</reference>
<dbReference type="Pfam" id="PF15359">
    <property type="entry name" value="CDV3"/>
    <property type="match status" value="1"/>
</dbReference>
<dbReference type="PANTHER" id="PTHR16284:SF13">
    <property type="entry name" value="PROTEIN CDV3 HOMOLOG"/>
    <property type="match status" value="1"/>
</dbReference>
<name>A0AA88HWB7_ARTSF</name>
<accession>A0AA88HWB7</accession>
<dbReference type="GO" id="GO:0005737">
    <property type="term" value="C:cytoplasm"/>
    <property type="evidence" value="ECO:0007669"/>
    <property type="project" value="TreeGrafter"/>
</dbReference>
<proteinExistence type="inferred from homology"/>
<sequence length="230" mass="25073">MATLDDFFAKRDKKKQKSKKTEPTGKLIQEPKPLESEPEIHTVKPQKTPVVAEPTIEDAPLKEVISTGATQTQKHHFSADAFILVTSVINESLSKNDVLVAAFLDFEGAYDNVNHQILLAKLASAGKPAVDLPNVNASSVYVPPSLRLAQQGARQPRGKPKQAPDINSTDFFPTLEAAVEITPRTKRQIEDETRGFSEARPSRSHSSRVSEQASAAGHLNLGNKFGVLSE</sequence>
<protein>
    <recommendedName>
        <fullName evidence="5">Reverse transcriptase domain-containing protein</fullName>
    </recommendedName>
</protein>
<keyword evidence="4" id="KW-1185">Reference proteome</keyword>
<organism evidence="3 4">
    <name type="scientific">Artemia franciscana</name>
    <name type="common">Brine shrimp</name>
    <name type="synonym">Artemia sanfranciscana</name>
    <dbReference type="NCBI Taxonomy" id="6661"/>
    <lineage>
        <taxon>Eukaryota</taxon>
        <taxon>Metazoa</taxon>
        <taxon>Ecdysozoa</taxon>
        <taxon>Arthropoda</taxon>
        <taxon>Crustacea</taxon>
        <taxon>Branchiopoda</taxon>
        <taxon>Anostraca</taxon>
        <taxon>Artemiidae</taxon>
        <taxon>Artemia</taxon>
    </lineage>
</organism>
<comment type="similarity">
    <text evidence="1">Belongs to the CDV3 family.</text>
</comment>
<gene>
    <name evidence="3" type="ORF">QYM36_006294</name>
</gene>
<dbReference type="AlphaFoldDB" id="A0AA88HWB7"/>
<dbReference type="EMBL" id="JAVRJZ010000010">
    <property type="protein sequence ID" value="KAK2717469.1"/>
    <property type="molecule type" value="Genomic_DNA"/>
</dbReference>
<feature type="compositionally biased region" description="Basic and acidic residues" evidence="2">
    <location>
        <begin position="187"/>
        <end position="201"/>
    </location>
</feature>
<comment type="caution">
    <text evidence="3">The sequence shown here is derived from an EMBL/GenBank/DDBJ whole genome shotgun (WGS) entry which is preliminary data.</text>
</comment>
<evidence type="ECO:0000313" key="3">
    <source>
        <dbReference type="EMBL" id="KAK2717469.1"/>
    </source>
</evidence>
<feature type="region of interest" description="Disordered" evidence="2">
    <location>
        <begin position="1"/>
        <end position="36"/>
    </location>
</feature>
<dbReference type="InterPro" id="IPR026806">
    <property type="entry name" value="CDV3"/>
</dbReference>
<evidence type="ECO:0000256" key="1">
    <source>
        <dbReference type="ARBA" id="ARBA00006062"/>
    </source>
</evidence>
<dbReference type="PANTHER" id="PTHR16284">
    <property type="entry name" value="PROTEIN CDV3 HOMOLOG"/>
    <property type="match status" value="1"/>
</dbReference>
<evidence type="ECO:0000313" key="4">
    <source>
        <dbReference type="Proteomes" id="UP001187531"/>
    </source>
</evidence>
<feature type="region of interest" description="Disordered" evidence="2">
    <location>
        <begin position="185"/>
        <end position="217"/>
    </location>
</feature>
<dbReference type="Proteomes" id="UP001187531">
    <property type="component" value="Unassembled WGS sequence"/>
</dbReference>